<dbReference type="Proteomes" id="UP000054869">
    <property type="component" value="Unassembled WGS sequence"/>
</dbReference>
<dbReference type="RefSeq" id="WP_051546111.1">
    <property type="nucleotide sequence ID" value="NZ_CAAAJD010000017.1"/>
</dbReference>
<evidence type="ECO:0000313" key="4">
    <source>
        <dbReference type="Proteomes" id="UP000054869"/>
    </source>
</evidence>
<keyword evidence="1" id="KW-0597">Phosphoprotein</keyword>
<proteinExistence type="predicted"/>
<dbReference type="STRING" id="45067.Llan_1094"/>
<sequence>MRVLIVEDNAFNAFCLSRLLTTVDKQLQVAVVNDSLSAINYLAENDVSLVILDGDLGAADGLHCNGPALAEHIWQNDSHFPLIAWSDSECMRNAFVDIFRKYNKPLNDYTCWTKVVSQERIRQSLIYFMAQSSERYFHYKQNSRQEHCLPAA</sequence>
<name>A0A0W0VRB4_9GAMM</name>
<keyword evidence="3" id="KW-0808">Transferase</keyword>
<dbReference type="AlphaFoldDB" id="A0A0W0VRB4"/>
<dbReference type="InterPro" id="IPR001789">
    <property type="entry name" value="Sig_transdc_resp-reg_receiver"/>
</dbReference>
<dbReference type="EMBL" id="LNYI01000022">
    <property type="protein sequence ID" value="KTD22743.1"/>
    <property type="molecule type" value="Genomic_DNA"/>
</dbReference>
<organism evidence="3 4">
    <name type="scientific">Legionella lansingensis</name>
    <dbReference type="NCBI Taxonomy" id="45067"/>
    <lineage>
        <taxon>Bacteria</taxon>
        <taxon>Pseudomonadati</taxon>
        <taxon>Pseudomonadota</taxon>
        <taxon>Gammaproteobacteria</taxon>
        <taxon>Legionellales</taxon>
        <taxon>Legionellaceae</taxon>
        <taxon>Legionella</taxon>
    </lineage>
</organism>
<protein>
    <submittedName>
        <fullName evidence="3">Two component sensor and regulator histidine kinase response regulator</fullName>
    </submittedName>
</protein>
<keyword evidence="3" id="KW-0418">Kinase</keyword>
<evidence type="ECO:0000313" key="3">
    <source>
        <dbReference type="EMBL" id="KTD22743.1"/>
    </source>
</evidence>
<keyword evidence="4" id="KW-1185">Reference proteome</keyword>
<dbReference type="OrthoDB" id="5650835at2"/>
<feature type="modified residue" description="4-aspartylphosphate" evidence="1">
    <location>
        <position position="53"/>
    </location>
</feature>
<dbReference type="InterPro" id="IPR011006">
    <property type="entry name" value="CheY-like_superfamily"/>
</dbReference>
<feature type="domain" description="Response regulatory" evidence="2">
    <location>
        <begin position="2"/>
        <end position="116"/>
    </location>
</feature>
<dbReference type="GO" id="GO:0016301">
    <property type="term" value="F:kinase activity"/>
    <property type="evidence" value="ECO:0007669"/>
    <property type="project" value="UniProtKB-KW"/>
</dbReference>
<reference evidence="3 4" key="1">
    <citation type="submission" date="2015-11" db="EMBL/GenBank/DDBJ databases">
        <title>Genomic analysis of 38 Legionella species identifies large and diverse effector repertoires.</title>
        <authorList>
            <person name="Burstein D."/>
            <person name="Amaro F."/>
            <person name="Zusman T."/>
            <person name="Lifshitz Z."/>
            <person name="Cohen O."/>
            <person name="Gilbert J.A."/>
            <person name="Pupko T."/>
            <person name="Shuman H.A."/>
            <person name="Segal G."/>
        </authorList>
    </citation>
    <scope>NUCLEOTIDE SEQUENCE [LARGE SCALE GENOMIC DNA]</scope>
    <source>
        <strain evidence="3 4">ATCC 49751</strain>
    </source>
</reference>
<dbReference type="PROSITE" id="PS50110">
    <property type="entry name" value="RESPONSE_REGULATORY"/>
    <property type="match status" value="1"/>
</dbReference>
<accession>A0A0W0VRB4</accession>
<dbReference type="SUPFAM" id="SSF52172">
    <property type="entry name" value="CheY-like"/>
    <property type="match status" value="1"/>
</dbReference>
<dbReference type="Gene3D" id="3.40.50.2300">
    <property type="match status" value="1"/>
</dbReference>
<dbReference type="CDD" id="cd00156">
    <property type="entry name" value="REC"/>
    <property type="match status" value="1"/>
</dbReference>
<dbReference type="Pfam" id="PF00072">
    <property type="entry name" value="Response_reg"/>
    <property type="match status" value="1"/>
</dbReference>
<gene>
    <name evidence="3" type="ORF">Llan_1094</name>
</gene>
<evidence type="ECO:0000259" key="2">
    <source>
        <dbReference type="PROSITE" id="PS50110"/>
    </source>
</evidence>
<dbReference type="eggNOG" id="COG0784">
    <property type="taxonomic scope" value="Bacteria"/>
</dbReference>
<comment type="caution">
    <text evidence="3">The sequence shown here is derived from an EMBL/GenBank/DDBJ whole genome shotgun (WGS) entry which is preliminary data.</text>
</comment>
<evidence type="ECO:0000256" key="1">
    <source>
        <dbReference type="PROSITE-ProRule" id="PRU00169"/>
    </source>
</evidence>
<dbReference type="PATRIC" id="fig|45067.4.peg.1143"/>
<dbReference type="GO" id="GO:0000160">
    <property type="term" value="P:phosphorelay signal transduction system"/>
    <property type="evidence" value="ECO:0007669"/>
    <property type="project" value="InterPro"/>
</dbReference>